<keyword evidence="2" id="KW-1185">Reference proteome</keyword>
<reference evidence="1 2" key="1">
    <citation type="submission" date="2023-11" db="EMBL/GenBank/DDBJ databases">
        <title>Dfirmibasis_genome.</title>
        <authorList>
            <person name="Edelbroek B."/>
            <person name="Kjellin J."/>
            <person name="Jerlstrom-Hultqvist J."/>
            <person name="Soderbom F."/>
        </authorList>
    </citation>
    <scope>NUCLEOTIDE SEQUENCE [LARGE SCALE GENOMIC DNA]</scope>
    <source>
        <strain evidence="1 2">TNS-C-14</strain>
    </source>
</reference>
<dbReference type="GO" id="GO:0004252">
    <property type="term" value="F:serine-type endopeptidase activity"/>
    <property type="evidence" value="ECO:0007669"/>
    <property type="project" value="InterPro"/>
</dbReference>
<dbReference type="GO" id="GO:0008240">
    <property type="term" value="F:tripeptidyl-peptidase activity"/>
    <property type="evidence" value="ECO:0007669"/>
    <property type="project" value="TreeGrafter"/>
</dbReference>
<sequence length="75" mass="8197">METSGKPPLGFLNPLLYQAAQEQPNVFNDIVTGNINCNRAYCCQYGFSSSVGHDPATGLGSINFPKTEQYILNLK</sequence>
<dbReference type="InterPro" id="IPR036852">
    <property type="entry name" value="Peptidase_S8/S53_dom_sf"/>
</dbReference>
<dbReference type="Gene3D" id="3.40.50.200">
    <property type="entry name" value="Peptidase S8/S53 domain"/>
    <property type="match status" value="1"/>
</dbReference>
<evidence type="ECO:0000313" key="2">
    <source>
        <dbReference type="Proteomes" id="UP001344447"/>
    </source>
</evidence>
<dbReference type="EMBL" id="JAVFKY010000006">
    <property type="protein sequence ID" value="KAK5574901.1"/>
    <property type="molecule type" value="Genomic_DNA"/>
</dbReference>
<dbReference type="SUPFAM" id="SSF52743">
    <property type="entry name" value="Subtilisin-like"/>
    <property type="match status" value="1"/>
</dbReference>
<name>A0AAN7TRV0_9MYCE</name>
<evidence type="ECO:0000313" key="1">
    <source>
        <dbReference type="EMBL" id="KAK5574901.1"/>
    </source>
</evidence>
<evidence type="ECO:0008006" key="3">
    <source>
        <dbReference type="Google" id="ProtNLM"/>
    </source>
</evidence>
<accession>A0AAN7TRV0</accession>
<dbReference type="PANTHER" id="PTHR14218">
    <property type="entry name" value="PROTEASE S8 TRIPEPTIDYL PEPTIDASE I CLN2"/>
    <property type="match status" value="1"/>
</dbReference>
<protein>
    <recommendedName>
        <fullName evidence="3">Peptidase S53 domain-containing protein</fullName>
    </recommendedName>
</protein>
<dbReference type="Proteomes" id="UP001344447">
    <property type="component" value="Unassembled WGS sequence"/>
</dbReference>
<comment type="caution">
    <text evidence="1">The sequence shown here is derived from an EMBL/GenBank/DDBJ whole genome shotgun (WGS) entry which is preliminary data.</text>
</comment>
<dbReference type="InterPro" id="IPR050819">
    <property type="entry name" value="Tripeptidyl-peptidase_I"/>
</dbReference>
<dbReference type="PANTHER" id="PTHR14218:SF15">
    <property type="entry name" value="TRIPEPTIDYL-PEPTIDASE 1"/>
    <property type="match status" value="1"/>
</dbReference>
<proteinExistence type="predicted"/>
<dbReference type="GO" id="GO:0006508">
    <property type="term" value="P:proteolysis"/>
    <property type="evidence" value="ECO:0007669"/>
    <property type="project" value="InterPro"/>
</dbReference>
<gene>
    <name evidence="1" type="ORF">RB653_010155</name>
</gene>
<dbReference type="AlphaFoldDB" id="A0AAN7TRV0"/>
<organism evidence="1 2">
    <name type="scientific">Dictyostelium firmibasis</name>
    <dbReference type="NCBI Taxonomy" id="79012"/>
    <lineage>
        <taxon>Eukaryota</taxon>
        <taxon>Amoebozoa</taxon>
        <taxon>Evosea</taxon>
        <taxon>Eumycetozoa</taxon>
        <taxon>Dictyostelia</taxon>
        <taxon>Dictyosteliales</taxon>
        <taxon>Dictyosteliaceae</taxon>
        <taxon>Dictyostelium</taxon>
    </lineage>
</organism>